<dbReference type="InterPro" id="IPR005532">
    <property type="entry name" value="SUMF_dom"/>
</dbReference>
<protein>
    <recommendedName>
        <fullName evidence="2">Sulfatase-modifying factor enzyme-like domain-containing protein</fullName>
    </recommendedName>
</protein>
<dbReference type="Pfam" id="PF03781">
    <property type="entry name" value="FGE-sulfatase"/>
    <property type="match status" value="1"/>
</dbReference>
<name>A0ABN8F5V4_9BACT</name>
<feature type="chain" id="PRO_5045082647" description="Sulfatase-modifying factor enzyme-like domain-containing protein" evidence="1">
    <location>
        <begin position="22"/>
        <end position="492"/>
    </location>
</feature>
<comment type="caution">
    <text evidence="3">The sequence shown here is derived from an EMBL/GenBank/DDBJ whole genome shotgun (WGS) entry which is preliminary data.</text>
</comment>
<feature type="domain" description="Sulfatase-modifying factor enzyme-like" evidence="2">
    <location>
        <begin position="189"/>
        <end position="460"/>
    </location>
</feature>
<evidence type="ECO:0000256" key="1">
    <source>
        <dbReference type="SAM" id="SignalP"/>
    </source>
</evidence>
<gene>
    <name evidence="3" type="ORF">LEM8419_03216</name>
</gene>
<keyword evidence="4" id="KW-1185">Reference proteome</keyword>
<accession>A0ABN8F5V4</accession>
<dbReference type="EMBL" id="CAKLPZ010000005">
    <property type="protein sequence ID" value="CAH1002296.1"/>
    <property type="molecule type" value="Genomic_DNA"/>
</dbReference>
<evidence type="ECO:0000313" key="3">
    <source>
        <dbReference type="EMBL" id="CAH1002296.1"/>
    </source>
</evidence>
<dbReference type="RefSeq" id="WP_238752173.1">
    <property type="nucleotide sequence ID" value="NZ_CAKLPZ010000005.1"/>
</dbReference>
<dbReference type="Proteomes" id="UP000837803">
    <property type="component" value="Unassembled WGS sequence"/>
</dbReference>
<dbReference type="InterPro" id="IPR042095">
    <property type="entry name" value="SUMF_sf"/>
</dbReference>
<evidence type="ECO:0000313" key="4">
    <source>
        <dbReference type="Proteomes" id="UP000837803"/>
    </source>
</evidence>
<dbReference type="Gene3D" id="3.90.1580.10">
    <property type="entry name" value="paralog of FGE (formylglycine-generating enzyme)"/>
    <property type="match status" value="1"/>
</dbReference>
<feature type="signal peptide" evidence="1">
    <location>
        <begin position="1"/>
        <end position="21"/>
    </location>
</feature>
<sequence length="492" mass="52418">MRNRFLLITWLTLALVTSLPANNIQVSDVRIDQLFKDSQYAYVNLDVSWENSWRLTTAPGNYDAAWTFVKYREGDGPWKHATILGAAGVTGANIALTADQRGAFVYRSSAGTGAVNFDNVRLLWDYGADGVEDYALVTLQVFAIEMVYVNQASFYLADGQGEKFYPLLRNNSGGGSVVYRVTSESPIVIGTAAGNLTYGTGGTAGGGGDNGTLPAAYPKGFKAFYCMKYEVTQQQWVDFFNTLTPTQQTTLDITDASGKASQAVVVRNGVTWSGSGPASTSRPFVPVNFVSPARSAAFLDWSGLRPMTELEFEKAARGPLTSVTDEGVWGTTTRAQTAYTIANLDLATERISNPSTTAGNVVYSLTQPTEVAAQGPLRTGAVAGSPASPTRQRSGAGYYGAMDLAGNVSELTVTVGNATGRAFNGLHGDGTLTTTGASNVSTWPPTNTGYGERGGDYSLTFYFIYTSEREFAATTSNAGIARRGFRGVRTAP</sequence>
<organism evidence="3 4">
    <name type="scientific">Neolewinella maritima</name>
    <dbReference type="NCBI Taxonomy" id="1383882"/>
    <lineage>
        <taxon>Bacteria</taxon>
        <taxon>Pseudomonadati</taxon>
        <taxon>Bacteroidota</taxon>
        <taxon>Saprospiria</taxon>
        <taxon>Saprospirales</taxon>
        <taxon>Lewinellaceae</taxon>
        <taxon>Neolewinella</taxon>
    </lineage>
</organism>
<dbReference type="SUPFAM" id="SSF56436">
    <property type="entry name" value="C-type lectin-like"/>
    <property type="match status" value="1"/>
</dbReference>
<reference evidence="3" key="1">
    <citation type="submission" date="2021-12" db="EMBL/GenBank/DDBJ databases">
        <authorList>
            <person name="Rodrigo-Torres L."/>
            <person name="Arahal R. D."/>
            <person name="Lucena T."/>
        </authorList>
    </citation>
    <scope>NUCLEOTIDE SEQUENCE</scope>
    <source>
        <strain evidence="3">CECT 8419</strain>
    </source>
</reference>
<keyword evidence="1" id="KW-0732">Signal</keyword>
<proteinExistence type="predicted"/>
<evidence type="ECO:0000259" key="2">
    <source>
        <dbReference type="Pfam" id="PF03781"/>
    </source>
</evidence>
<dbReference type="InterPro" id="IPR016187">
    <property type="entry name" value="CTDL_fold"/>
</dbReference>